<feature type="compositionally biased region" description="Polar residues" evidence="1">
    <location>
        <begin position="31"/>
        <end position="44"/>
    </location>
</feature>
<dbReference type="EMBL" id="JANPWB010000004">
    <property type="protein sequence ID" value="KAJ1191192.1"/>
    <property type="molecule type" value="Genomic_DNA"/>
</dbReference>
<organism evidence="2 3">
    <name type="scientific">Pleurodeles waltl</name>
    <name type="common">Iberian ribbed newt</name>
    <dbReference type="NCBI Taxonomy" id="8319"/>
    <lineage>
        <taxon>Eukaryota</taxon>
        <taxon>Metazoa</taxon>
        <taxon>Chordata</taxon>
        <taxon>Craniata</taxon>
        <taxon>Vertebrata</taxon>
        <taxon>Euteleostomi</taxon>
        <taxon>Amphibia</taxon>
        <taxon>Batrachia</taxon>
        <taxon>Caudata</taxon>
        <taxon>Salamandroidea</taxon>
        <taxon>Salamandridae</taxon>
        <taxon>Pleurodelinae</taxon>
        <taxon>Pleurodeles</taxon>
    </lineage>
</organism>
<feature type="compositionally biased region" description="Low complexity" evidence="1">
    <location>
        <begin position="223"/>
        <end position="240"/>
    </location>
</feature>
<evidence type="ECO:0000256" key="1">
    <source>
        <dbReference type="SAM" id="MobiDB-lite"/>
    </source>
</evidence>
<dbReference type="AlphaFoldDB" id="A0AAV7UU92"/>
<comment type="caution">
    <text evidence="2">The sequence shown here is derived from an EMBL/GenBank/DDBJ whole genome shotgun (WGS) entry which is preliminary data.</text>
</comment>
<dbReference type="Proteomes" id="UP001066276">
    <property type="component" value="Chromosome 2_2"/>
</dbReference>
<feature type="region of interest" description="Disordered" evidence="1">
    <location>
        <begin position="192"/>
        <end position="268"/>
    </location>
</feature>
<feature type="region of interest" description="Disordered" evidence="1">
    <location>
        <begin position="146"/>
        <end position="171"/>
    </location>
</feature>
<proteinExistence type="predicted"/>
<feature type="region of interest" description="Disordered" evidence="1">
    <location>
        <begin position="306"/>
        <end position="328"/>
    </location>
</feature>
<name>A0AAV7UU92_PLEWA</name>
<reference evidence="2" key="1">
    <citation type="journal article" date="2022" name="bioRxiv">
        <title>Sequencing and chromosome-scale assembly of the giantPleurodeles waltlgenome.</title>
        <authorList>
            <person name="Brown T."/>
            <person name="Elewa A."/>
            <person name="Iarovenko S."/>
            <person name="Subramanian E."/>
            <person name="Araus A.J."/>
            <person name="Petzold A."/>
            <person name="Susuki M."/>
            <person name="Suzuki K.-i.T."/>
            <person name="Hayashi T."/>
            <person name="Toyoda A."/>
            <person name="Oliveira C."/>
            <person name="Osipova E."/>
            <person name="Leigh N.D."/>
            <person name="Simon A."/>
            <person name="Yun M.H."/>
        </authorList>
    </citation>
    <scope>NUCLEOTIDE SEQUENCE</scope>
    <source>
        <strain evidence="2">20211129_DDA</strain>
        <tissue evidence="2">Liver</tissue>
    </source>
</reference>
<feature type="region of interest" description="Disordered" evidence="1">
    <location>
        <begin position="1"/>
        <end position="120"/>
    </location>
</feature>
<keyword evidence="3" id="KW-1185">Reference proteome</keyword>
<evidence type="ECO:0000313" key="2">
    <source>
        <dbReference type="EMBL" id="KAJ1191192.1"/>
    </source>
</evidence>
<sequence length="328" mass="34711">MQEETLPARACANTGKKIKDSRPPPPIITQLAAQLTPQGHQTASRRPGPPHSTSQTRPDYVAGHSAGTANSTGIRAARGGGGGQATSQAPRPRDRVFRSPKPPGDPHKHAPLHQPGPFPPRLTACTSVHSALVDGVVQGFQYSMEVSPGATSGEHRRSEPQPAPAVPSTRLSAPGRHLLQLITSSWGQAALHSRRALRAPRDRPGPVPASSTRQPGVPRTARPRQVPQPQGGRNPGGPRQQEPRYPPGEGGPRPDIAAEQAPRHSLALPPLLSCRERSQHFLSPRARAKVGVGSASVDPVFRVRLSRSPARKKVTGASGKSHPGPRPP</sequence>
<evidence type="ECO:0000313" key="3">
    <source>
        <dbReference type="Proteomes" id="UP001066276"/>
    </source>
</evidence>
<gene>
    <name evidence="2" type="ORF">NDU88_000508</name>
</gene>
<protein>
    <submittedName>
        <fullName evidence="2">Uncharacterized protein</fullName>
    </submittedName>
</protein>
<accession>A0AAV7UU92</accession>